<dbReference type="EMBL" id="QQXL01000003">
    <property type="protein sequence ID" value="RKW70660.1"/>
    <property type="molecule type" value="Genomic_DNA"/>
</dbReference>
<dbReference type="PANTHER" id="PTHR30250:SF11">
    <property type="entry name" value="O-ANTIGEN TRANSPORTER-RELATED"/>
    <property type="match status" value="1"/>
</dbReference>
<evidence type="ECO:0000256" key="7">
    <source>
        <dbReference type="SAM" id="Phobius"/>
    </source>
</evidence>
<dbReference type="PANTHER" id="PTHR30250">
    <property type="entry name" value="PST FAMILY PREDICTED COLANIC ACID TRANSPORTER"/>
    <property type="match status" value="1"/>
</dbReference>
<evidence type="ECO:0000256" key="1">
    <source>
        <dbReference type="ARBA" id="ARBA00004651"/>
    </source>
</evidence>
<dbReference type="Proteomes" id="UP000273119">
    <property type="component" value="Unassembled WGS sequence"/>
</dbReference>
<feature type="transmembrane region" description="Helical" evidence="7">
    <location>
        <begin position="82"/>
        <end position="101"/>
    </location>
</feature>
<keyword evidence="4 7" id="KW-1133">Transmembrane helix</keyword>
<feature type="transmembrane region" description="Helical" evidence="7">
    <location>
        <begin position="795"/>
        <end position="818"/>
    </location>
</feature>
<feature type="transmembrane region" description="Helical" evidence="7">
    <location>
        <begin position="889"/>
        <end position="910"/>
    </location>
</feature>
<feature type="transmembrane region" description="Helical" evidence="7">
    <location>
        <begin position="941"/>
        <end position="963"/>
    </location>
</feature>
<dbReference type="RefSeq" id="WP_121484684.1">
    <property type="nucleotide sequence ID" value="NZ_QQXL01000003.1"/>
</dbReference>
<feature type="transmembrane region" description="Helical" evidence="7">
    <location>
        <begin position="830"/>
        <end position="852"/>
    </location>
</feature>
<feature type="compositionally biased region" description="Pro residues" evidence="6">
    <location>
        <begin position="425"/>
        <end position="435"/>
    </location>
</feature>
<feature type="transmembrane region" description="Helical" evidence="7">
    <location>
        <begin position="113"/>
        <end position="134"/>
    </location>
</feature>
<feature type="transmembrane region" description="Helical" evidence="7">
    <location>
        <begin position="588"/>
        <end position="612"/>
    </location>
</feature>
<feature type="transmembrane region" description="Helical" evidence="7">
    <location>
        <begin position="624"/>
        <end position="645"/>
    </location>
</feature>
<feature type="transmembrane region" description="Helical" evidence="7">
    <location>
        <begin position="261"/>
        <end position="284"/>
    </location>
</feature>
<feature type="transmembrane region" description="Helical" evidence="7">
    <location>
        <begin position="651"/>
        <end position="667"/>
    </location>
</feature>
<accession>A0A496PJR1</accession>
<name>A0A496PJR1_9MICC</name>
<dbReference type="InterPro" id="IPR050833">
    <property type="entry name" value="Poly_Biosynth_Transport"/>
</dbReference>
<evidence type="ECO:0000313" key="8">
    <source>
        <dbReference type="EMBL" id="RKW70660.1"/>
    </source>
</evidence>
<evidence type="ECO:0000256" key="5">
    <source>
        <dbReference type="ARBA" id="ARBA00023136"/>
    </source>
</evidence>
<evidence type="ECO:0000256" key="3">
    <source>
        <dbReference type="ARBA" id="ARBA00022692"/>
    </source>
</evidence>
<feature type="transmembrane region" description="Helical" evidence="7">
    <location>
        <begin position="191"/>
        <end position="209"/>
    </location>
</feature>
<keyword evidence="3 7" id="KW-0812">Transmembrane</keyword>
<dbReference type="AlphaFoldDB" id="A0A496PJR1"/>
<reference evidence="8 9" key="1">
    <citation type="submission" date="2018-07" db="EMBL/GenBank/DDBJ databases">
        <title>Arthrobacter sp. nov., isolated from raw cow's milk with high bacterial count.</title>
        <authorList>
            <person name="Hahne J."/>
            <person name="Isele D."/>
            <person name="Lipski A."/>
        </authorList>
    </citation>
    <scope>NUCLEOTIDE SEQUENCE [LARGE SCALE GENOMIC DNA]</scope>
    <source>
        <strain evidence="8 9">JZ R-183</strain>
    </source>
</reference>
<keyword evidence="2" id="KW-1003">Cell membrane</keyword>
<feature type="transmembrane region" description="Helical" evidence="7">
    <location>
        <begin position="864"/>
        <end position="883"/>
    </location>
</feature>
<comment type="caution">
    <text evidence="8">The sequence shown here is derived from an EMBL/GenBank/DDBJ whole genome shotgun (WGS) entry which is preliminary data.</text>
</comment>
<feature type="transmembrane region" description="Helical" evidence="7">
    <location>
        <begin position="334"/>
        <end position="358"/>
    </location>
</feature>
<feature type="transmembrane region" description="Helical" evidence="7">
    <location>
        <begin position="24"/>
        <end position="46"/>
    </location>
</feature>
<feature type="region of interest" description="Disordered" evidence="6">
    <location>
        <begin position="411"/>
        <end position="468"/>
    </location>
</feature>
<feature type="transmembrane region" description="Helical" evidence="7">
    <location>
        <begin position="370"/>
        <end position="387"/>
    </location>
</feature>
<evidence type="ECO:0000256" key="6">
    <source>
        <dbReference type="SAM" id="MobiDB-lite"/>
    </source>
</evidence>
<gene>
    <name evidence="8" type="ORF">DWQ67_05975</name>
</gene>
<comment type="subcellular location">
    <subcellularLocation>
        <location evidence="1">Cell membrane</location>
        <topology evidence="1">Multi-pass membrane protein</topology>
    </subcellularLocation>
</comment>
<organism evidence="8 9">
    <name type="scientific">Galactobacter caseinivorans</name>
    <dbReference type="NCBI Taxonomy" id="2676123"/>
    <lineage>
        <taxon>Bacteria</taxon>
        <taxon>Bacillati</taxon>
        <taxon>Actinomycetota</taxon>
        <taxon>Actinomycetes</taxon>
        <taxon>Micrococcales</taxon>
        <taxon>Micrococcaceae</taxon>
        <taxon>Galactobacter</taxon>
    </lineage>
</organism>
<feature type="transmembrane region" description="Helical" evidence="7">
    <location>
        <begin position="216"/>
        <end position="231"/>
    </location>
</feature>
<feature type="transmembrane region" description="Helical" evidence="7">
    <location>
        <begin position="476"/>
        <end position="496"/>
    </location>
</feature>
<proteinExistence type="predicted"/>
<evidence type="ECO:0000313" key="9">
    <source>
        <dbReference type="Proteomes" id="UP000273119"/>
    </source>
</evidence>
<protein>
    <submittedName>
        <fullName evidence="8">Uncharacterized protein</fullName>
    </submittedName>
</protein>
<feature type="transmembrane region" description="Helical" evidence="7">
    <location>
        <begin position="508"/>
        <end position="532"/>
    </location>
</feature>
<feature type="transmembrane region" description="Helical" evidence="7">
    <location>
        <begin position="553"/>
        <end position="576"/>
    </location>
</feature>
<feature type="compositionally biased region" description="Low complexity" evidence="6">
    <location>
        <begin position="441"/>
        <end position="455"/>
    </location>
</feature>
<keyword evidence="5 7" id="KW-0472">Membrane</keyword>
<evidence type="ECO:0000256" key="2">
    <source>
        <dbReference type="ARBA" id="ARBA00022475"/>
    </source>
</evidence>
<dbReference type="GO" id="GO:0005886">
    <property type="term" value="C:plasma membrane"/>
    <property type="evidence" value="ECO:0007669"/>
    <property type="project" value="UniProtKB-SubCell"/>
</dbReference>
<keyword evidence="9" id="KW-1185">Reference proteome</keyword>
<evidence type="ECO:0000256" key="4">
    <source>
        <dbReference type="ARBA" id="ARBA00022989"/>
    </source>
</evidence>
<sequence length="997" mass="103924">MMVAPATARPLPAWPVVGLLGGLALWWVTGALILAPTVAAFIMLVLMIRRGARWLPGMGPWICLFLWVLAAGSSLLTSASVLGYGLRLADVFDAAVIGLYVASARESLPRRTVVGALAATWLTMVGLGLLGQFFPEQRLTTPLGLVLPNSMQSNELIRDLASPQFTETQQPYGLEKPMHRTAAPFAYANSWGQAYAMLTPVAVAWVCMLRSWKTRALWVLFLLLSSIPALATSNRGMLVALGVTAAAATVRMILMGRLQLALGIISGAAAAGLAFVASGGLASITERLTYSSSTGDRLELYERTLDRVIQKPWLGHGSPELDPVVGVAFGTQGMVWLLLFCFGIPSLIFFAWFVIGLLVRGWRVNDVPGIWIYCSFIGMLTLFPFYALSGVPMIVFVIMGVVLLRDADAPKPRGSKYTGTVLSPGPTPRAHPVPAGPVERGLGSAGSQGASLPTAAAPPAPATRAPAPSKAKTSTALVTFALILTGAVVAFAASLLVGNTAGQGAAGLFFQVIAFFNIALVATTLGSDTGLVRAVSAAVATGRADQVPGLLRTALVPVAVASSLVAGALVLSAPWLDSLAPGMGLERSIVVSALLVPPGAIMTSLCGALRGLGRIRTFSVLQNLVLPLLRLAGVAMALVAGVSLLRLSMAWALPVALVAVLAALLVWNGTRIARREQAPADAQTQPGGVGQVMGRAPNGPVTEDITTTRGFWAFSSVRGVSALVETALEWIDVIFVGLFLGPLAAGAYGAVNRCVRLGSMLDQTARLVTGPLLSAAVARGRMAEAQLLYAATTRILVAAAWPFFLLLAVFAPVFLGFFGEGFAEASGPMSLISVAMMLVVSAGGVQSVLLMAGRSRWQLINKSAALLCAVAGCLTLIPLWGMWGAVTAWAVSVLVDAGLATTQAWVRLGFVPPFAALLRAGASSVVCVGLVGLGLRLSLGATLPALLLTVVLGGGAYAAVVWLRPGWFGMQAQIDAVRARLRGRGKDRVTDMGSTPR</sequence>
<feature type="transmembrane region" description="Helical" evidence="7">
    <location>
        <begin position="58"/>
        <end position="76"/>
    </location>
</feature>
<feature type="transmembrane region" description="Helical" evidence="7">
    <location>
        <begin position="917"/>
        <end position="935"/>
    </location>
</feature>